<dbReference type="AlphaFoldDB" id="A0A1W1Y0A6"/>
<evidence type="ECO:0000313" key="2">
    <source>
        <dbReference type="Proteomes" id="UP000192761"/>
    </source>
</evidence>
<dbReference type="STRING" id="1121001.SAMN02745857_03986"/>
<evidence type="ECO:0000313" key="1">
    <source>
        <dbReference type="EMBL" id="SMC29650.1"/>
    </source>
</evidence>
<reference evidence="1 2" key="1">
    <citation type="submission" date="2017-04" db="EMBL/GenBank/DDBJ databases">
        <authorList>
            <person name="Afonso C.L."/>
            <person name="Miller P.J."/>
            <person name="Scott M.A."/>
            <person name="Spackman E."/>
            <person name="Goraichik I."/>
            <person name="Dimitrov K.M."/>
            <person name="Suarez D.L."/>
            <person name="Swayne D.E."/>
        </authorList>
    </citation>
    <scope>NUCLEOTIDE SEQUENCE [LARGE SCALE GENOMIC DNA]</scope>
    <source>
        <strain evidence="1 2">DSM 23236</strain>
    </source>
</reference>
<name>A0A1W1Y0A6_9NEIS</name>
<gene>
    <name evidence="1" type="ORF">SAMN02745857_03986</name>
</gene>
<dbReference type="Proteomes" id="UP000192761">
    <property type="component" value="Unassembled WGS sequence"/>
</dbReference>
<accession>A0A1W1Y0A6</accession>
<dbReference type="EMBL" id="FWXD01000039">
    <property type="protein sequence ID" value="SMC29650.1"/>
    <property type="molecule type" value="Genomic_DNA"/>
</dbReference>
<keyword evidence="2" id="KW-1185">Reference proteome</keyword>
<sequence length="56" mass="6541">MTGGSKLLGNLLRDYAGVRYDYDSRGNLSTRRRRVWKSQEMGYKISRNIDCRWIAG</sequence>
<proteinExistence type="predicted"/>
<dbReference type="RefSeq" id="WP_176217034.1">
    <property type="nucleotide sequence ID" value="NZ_FWXD01000039.1"/>
</dbReference>
<organism evidence="1 2">
    <name type="scientific">Andreprevotia lacus DSM 23236</name>
    <dbReference type="NCBI Taxonomy" id="1121001"/>
    <lineage>
        <taxon>Bacteria</taxon>
        <taxon>Pseudomonadati</taxon>
        <taxon>Pseudomonadota</taxon>
        <taxon>Betaproteobacteria</taxon>
        <taxon>Neisseriales</taxon>
        <taxon>Chitinibacteraceae</taxon>
        <taxon>Andreprevotia</taxon>
    </lineage>
</organism>
<protein>
    <submittedName>
        <fullName evidence="1">YD repeat-containing protein</fullName>
    </submittedName>
</protein>